<evidence type="ECO:0000256" key="3">
    <source>
        <dbReference type="PROSITE-ProRule" id="PRU00221"/>
    </source>
</evidence>
<dbReference type="Pfam" id="PF20703">
    <property type="entry name" value="nSTAND1"/>
    <property type="match status" value="1"/>
</dbReference>
<gene>
    <name evidence="6" type="ORF">GKJPGBOP_07684</name>
</gene>
<dbReference type="InterPro" id="IPR019775">
    <property type="entry name" value="WD40_repeat_CS"/>
</dbReference>
<dbReference type="EMBL" id="BHZD01000001">
    <property type="protein sequence ID" value="GCD47890.1"/>
    <property type="molecule type" value="Genomic_DNA"/>
</dbReference>
<name>A0A401WF35_STREY</name>
<dbReference type="Gene3D" id="2.130.10.10">
    <property type="entry name" value="YVTN repeat-like/Quinoprotein amine dehydrogenase"/>
    <property type="match status" value="3"/>
</dbReference>
<dbReference type="PROSITE" id="PS50294">
    <property type="entry name" value="WD_REPEATS_REGION"/>
    <property type="match status" value="9"/>
</dbReference>
<dbReference type="Gene3D" id="3.40.50.300">
    <property type="entry name" value="P-loop containing nucleotide triphosphate hydrolases"/>
    <property type="match status" value="1"/>
</dbReference>
<feature type="repeat" description="WD" evidence="3">
    <location>
        <begin position="758"/>
        <end position="799"/>
    </location>
</feature>
<feature type="repeat" description="WD" evidence="3">
    <location>
        <begin position="973"/>
        <end position="1014"/>
    </location>
</feature>
<feature type="repeat" description="WD" evidence="3">
    <location>
        <begin position="713"/>
        <end position="757"/>
    </location>
</feature>
<feature type="repeat" description="WD" evidence="3">
    <location>
        <begin position="671"/>
        <end position="712"/>
    </location>
</feature>
<evidence type="ECO:0000313" key="7">
    <source>
        <dbReference type="Proteomes" id="UP000286746"/>
    </source>
</evidence>
<protein>
    <recommendedName>
        <fullName evidence="5">Novel STAND NTPase 1 domain-containing protein</fullName>
    </recommendedName>
</protein>
<dbReference type="PROSITE" id="PS00678">
    <property type="entry name" value="WD_REPEATS_1"/>
    <property type="match status" value="5"/>
</dbReference>
<dbReference type="SUPFAM" id="SSF52540">
    <property type="entry name" value="P-loop containing nucleoside triphosphate hydrolases"/>
    <property type="match status" value="2"/>
</dbReference>
<dbReference type="InterPro" id="IPR049052">
    <property type="entry name" value="nSTAND1"/>
</dbReference>
<feature type="repeat" description="WD" evidence="3">
    <location>
        <begin position="843"/>
        <end position="884"/>
    </location>
</feature>
<feature type="repeat" description="WD" evidence="3">
    <location>
        <begin position="809"/>
        <end position="842"/>
    </location>
</feature>
<dbReference type="InterPro" id="IPR027417">
    <property type="entry name" value="P-loop_NTPase"/>
</dbReference>
<dbReference type="RefSeq" id="WP_125057906.1">
    <property type="nucleotide sequence ID" value="NZ_BHZD01000001.1"/>
</dbReference>
<evidence type="ECO:0000256" key="2">
    <source>
        <dbReference type="ARBA" id="ARBA00022737"/>
    </source>
</evidence>
<dbReference type="PROSITE" id="PS50082">
    <property type="entry name" value="WD_REPEATS_2"/>
    <property type="match status" value="13"/>
</dbReference>
<accession>A0A401WF35</accession>
<dbReference type="PANTHER" id="PTHR19848:SF8">
    <property type="entry name" value="F-BOX AND WD REPEAT DOMAIN CONTAINING 7"/>
    <property type="match status" value="1"/>
</dbReference>
<dbReference type="Proteomes" id="UP000286746">
    <property type="component" value="Unassembled WGS sequence"/>
</dbReference>
<feature type="repeat" description="WD" evidence="3">
    <location>
        <begin position="628"/>
        <end position="670"/>
    </location>
</feature>
<dbReference type="PANTHER" id="PTHR19848">
    <property type="entry name" value="WD40 REPEAT PROTEIN"/>
    <property type="match status" value="1"/>
</dbReference>
<dbReference type="InterPro" id="IPR036322">
    <property type="entry name" value="WD40_repeat_dom_sf"/>
</dbReference>
<evidence type="ECO:0000313" key="6">
    <source>
        <dbReference type="EMBL" id="GCD47890.1"/>
    </source>
</evidence>
<dbReference type="InterPro" id="IPR020472">
    <property type="entry name" value="WD40_PAC1"/>
</dbReference>
<dbReference type="InterPro" id="IPR001680">
    <property type="entry name" value="WD40_rpt"/>
</dbReference>
<dbReference type="SMART" id="SM00320">
    <property type="entry name" value="WD40"/>
    <property type="match status" value="14"/>
</dbReference>
<reference evidence="6 7" key="1">
    <citation type="submission" date="2018-11" db="EMBL/GenBank/DDBJ databases">
        <title>Whole genome sequence of Streptomyces paromomycinus NBRC 15454(T).</title>
        <authorList>
            <person name="Komaki H."/>
            <person name="Tamura T."/>
        </authorList>
    </citation>
    <scope>NUCLEOTIDE SEQUENCE [LARGE SCALE GENOMIC DNA]</scope>
    <source>
        <strain evidence="6 7">NBRC 15454</strain>
    </source>
</reference>
<keyword evidence="7" id="KW-1185">Reference proteome</keyword>
<sequence length="1257" mass="132505">MGRREKPVDPGAGPVQRFAYELRKLRLEAGSPTYRAMAERAAYSAAVLSQAAAGEKLPSLPVTLAYVTACGGDTGHWQRRWHEAVREDAARVLEAEEDGAVAPYRGLARFEPDDHTRYFGRRRLTEELLRRVRERRVVAVFGPSGSGKSSLLRAGLIARLRRPADAPPLGLPPPAAIRVLTPGARPERDAGRLFTPAGTTGDTWLVVDQFEEVFTLCADPDERNAFVRRILTAHDPASRLRVVLGVRADFYGRCLAHRELADVIHEASLPIGPMSPQELREAIVKPAAAEGLIVERSLTARLVEEMAEEPGSLPLLSHVLLETWRRRRGRTLTLQAYEAAGGVHGAVAQTAEQLYGRLSPQQAGAARRMLLRLITPGEGSADTRRPAARGELDAGDPAAAQLVEQLARARLITVDQDTVDLAHEALITSWPRLRGWIEEDRGRLIVHRRLTEAAGLWDELDHDPGALYRGTRLDAAEEAFAPEERGVPEEAAGAVPSPGGTPDELTPQERAFLTASIAARDRERRAAARTTRRLRQSAATLSVLLALALAAGLVAWDQFRTSERQRDAAVAAQRLSLSRQLAAQSTALMGDWPDLSSLLAVHAYRTAPTKEAVASLFSAVDVPLRRRLDGHSGGVRAVAFSPDGRTLATGGARDSTVRLWNVPAGTARATLPAPAKTLAALSFSADGRTLAGSTGGGAWRLWDVATGRVRATFGGHGGPVTTTAFSRDGRILATGGTGGTGGTVRLWNTATGELSATLRGHTGKVVSVAFAPDGRSVATGSLDGTVRLWDAATGAARTRIVSPAGGNRAVAFGPDGHTLAIYGSDDASIKLWDLTAGKARTTLAGPAGYVLTMVFGPSGRILGGGSDDGTVRLWDVATGGNLGTLPGHTRRVGSMAFSPDGHTMASGSDDGTVRLWNTTLGDTLTTLTGHTGPVGAVAYGRGGRTLASGSDDGTVRVWDLGTRGSRTLGRRSGSGGSDRVRAVAFSPDGRTLATTGRRTGLRIWDVATGRLLATLPRFTGEAVAFGPDDRTLAGTGGTGALLLWDTRSHRTRTLSTSRTDPATSVAFSRDGRTLASGSRDGPVRLWDVATGRARNVLTGPRGNAGAVAFSPDGRTLAGGGADGSVRLWDVVTGNARTTITGHTIGALGAVAFTPDGRTLAASGRDTGSVRLWDVATGQTRATYAGQTGLVRSVAFSPDGRSLATGSSDGVVRLREVALPGPDESVKRICRAVNRELTSAEHAAYLPDEAPRKACGAP</sequence>
<dbReference type="AlphaFoldDB" id="A0A401WF35"/>
<feature type="domain" description="Novel STAND NTPase 1" evidence="5">
    <location>
        <begin position="103"/>
        <end position="464"/>
    </location>
</feature>
<evidence type="ECO:0000256" key="4">
    <source>
        <dbReference type="SAM" id="MobiDB-lite"/>
    </source>
</evidence>
<dbReference type="InterPro" id="IPR015943">
    <property type="entry name" value="WD40/YVTN_repeat-like_dom_sf"/>
</dbReference>
<feature type="repeat" description="WD" evidence="3">
    <location>
        <begin position="885"/>
        <end position="926"/>
    </location>
</feature>
<dbReference type="PRINTS" id="PR00320">
    <property type="entry name" value="GPROTEINBRPT"/>
</dbReference>
<feature type="repeat" description="WD" evidence="3">
    <location>
        <begin position="1055"/>
        <end position="1096"/>
    </location>
</feature>
<feature type="repeat" description="WD" evidence="3">
    <location>
        <begin position="1149"/>
        <end position="1182"/>
    </location>
</feature>
<feature type="repeat" description="WD" evidence="3">
    <location>
        <begin position="927"/>
        <end position="960"/>
    </location>
</feature>
<feature type="repeat" description="WD" evidence="3">
    <location>
        <begin position="1183"/>
        <end position="1216"/>
    </location>
</feature>
<proteinExistence type="predicted"/>
<evidence type="ECO:0000259" key="5">
    <source>
        <dbReference type="Pfam" id="PF20703"/>
    </source>
</evidence>
<dbReference type="SUPFAM" id="SSF50978">
    <property type="entry name" value="WD40 repeat-like"/>
    <property type="match status" value="2"/>
</dbReference>
<keyword evidence="1 3" id="KW-0853">WD repeat</keyword>
<evidence type="ECO:0000256" key="1">
    <source>
        <dbReference type="ARBA" id="ARBA00022574"/>
    </source>
</evidence>
<keyword evidence="2" id="KW-0677">Repeat</keyword>
<comment type="caution">
    <text evidence="6">The sequence shown here is derived from an EMBL/GenBank/DDBJ whole genome shotgun (WGS) entry which is preliminary data.</text>
</comment>
<feature type="region of interest" description="Disordered" evidence="4">
    <location>
        <begin position="484"/>
        <end position="506"/>
    </location>
</feature>
<organism evidence="6 7">
    <name type="scientific">Streptomyces paromomycinus</name>
    <name type="common">Streptomyces rimosus subsp. paromomycinus</name>
    <dbReference type="NCBI Taxonomy" id="92743"/>
    <lineage>
        <taxon>Bacteria</taxon>
        <taxon>Bacillati</taxon>
        <taxon>Actinomycetota</taxon>
        <taxon>Actinomycetes</taxon>
        <taxon>Kitasatosporales</taxon>
        <taxon>Streptomycetaceae</taxon>
        <taxon>Streptomyces</taxon>
    </lineage>
</organism>
<feature type="repeat" description="WD" evidence="3">
    <location>
        <begin position="1097"/>
        <end position="1138"/>
    </location>
</feature>
<dbReference type="CDD" id="cd00200">
    <property type="entry name" value="WD40"/>
    <property type="match status" value="2"/>
</dbReference>
<dbReference type="Pfam" id="PF00400">
    <property type="entry name" value="WD40"/>
    <property type="match status" value="12"/>
</dbReference>